<evidence type="ECO:0000313" key="3">
    <source>
        <dbReference type="Proteomes" id="UP001396898"/>
    </source>
</evidence>
<gene>
    <name evidence="2" type="ORF">PG991_001087</name>
</gene>
<sequence>MDALHWDTLGYAESHDGRTDDESASNNQLGGNYYLWAETEPPRKRQPQWQDVEWLKLVTLLAEFYMQERIGRRLHADHEGHRATKPLVEAPCPSCGSLPQSRHQIDTSRRHHRDTQEICCCSSSRELPRGPVDSTAHELPATTQLLDAERRDTAVAAPFVDKSLLAEPMEVISNQALTSSPTIEKTPIDARPPIKDEKEVMRREPPPASVPGFPGILWDS</sequence>
<feature type="compositionally biased region" description="Basic and acidic residues" evidence="1">
    <location>
        <begin position="186"/>
        <end position="205"/>
    </location>
</feature>
<accession>A0ABR1STS5</accession>
<keyword evidence="3" id="KW-1185">Reference proteome</keyword>
<name>A0ABR1STS5_9PEZI</name>
<dbReference type="EMBL" id="JAQQWI010000002">
    <property type="protein sequence ID" value="KAK8037741.1"/>
    <property type="molecule type" value="Genomic_DNA"/>
</dbReference>
<comment type="caution">
    <text evidence="2">The sequence shown here is derived from an EMBL/GenBank/DDBJ whole genome shotgun (WGS) entry which is preliminary data.</text>
</comment>
<feature type="region of interest" description="Disordered" evidence="1">
    <location>
        <begin position="176"/>
        <end position="220"/>
    </location>
</feature>
<organism evidence="2 3">
    <name type="scientific">Apiospora marii</name>
    <dbReference type="NCBI Taxonomy" id="335849"/>
    <lineage>
        <taxon>Eukaryota</taxon>
        <taxon>Fungi</taxon>
        <taxon>Dikarya</taxon>
        <taxon>Ascomycota</taxon>
        <taxon>Pezizomycotina</taxon>
        <taxon>Sordariomycetes</taxon>
        <taxon>Xylariomycetidae</taxon>
        <taxon>Amphisphaeriales</taxon>
        <taxon>Apiosporaceae</taxon>
        <taxon>Apiospora</taxon>
    </lineage>
</organism>
<protein>
    <submittedName>
        <fullName evidence="2">Uncharacterized protein</fullName>
    </submittedName>
</protein>
<proteinExistence type="predicted"/>
<evidence type="ECO:0000313" key="2">
    <source>
        <dbReference type="EMBL" id="KAK8037741.1"/>
    </source>
</evidence>
<dbReference type="Proteomes" id="UP001396898">
    <property type="component" value="Unassembled WGS sequence"/>
</dbReference>
<reference evidence="2 3" key="1">
    <citation type="submission" date="2023-01" db="EMBL/GenBank/DDBJ databases">
        <title>Analysis of 21 Apiospora genomes using comparative genomics revels a genus with tremendous synthesis potential of carbohydrate active enzymes and secondary metabolites.</title>
        <authorList>
            <person name="Sorensen T."/>
        </authorList>
    </citation>
    <scope>NUCLEOTIDE SEQUENCE [LARGE SCALE GENOMIC DNA]</scope>
    <source>
        <strain evidence="2 3">CBS 20057</strain>
    </source>
</reference>
<evidence type="ECO:0000256" key="1">
    <source>
        <dbReference type="SAM" id="MobiDB-lite"/>
    </source>
</evidence>